<organism evidence="2 3">
    <name type="scientific">Orchesella cincta</name>
    <name type="common">Springtail</name>
    <name type="synonym">Podura cincta</name>
    <dbReference type="NCBI Taxonomy" id="48709"/>
    <lineage>
        <taxon>Eukaryota</taxon>
        <taxon>Metazoa</taxon>
        <taxon>Ecdysozoa</taxon>
        <taxon>Arthropoda</taxon>
        <taxon>Hexapoda</taxon>
        <taxon>Collembola</taxon>
        <taxon>Entomobryomorpha</taxon>
        <taxon>Entomobryoidea</taxon>
        <taxon>Orchesellidae</taxon>
        <taxon>Orchesellinae</taxon>
        <taxon>Orchesella</taxon>
    </lineage>
</organism>
<name>A0A1D2NJ95_ORCCI</name>
<feature type="compositionally biased region" description="Low complexity" evidence="1">
    <location>
        <begin position="1"/>
        <end position="15"/>
    </location>
</feature>
<evidence type="ECO:0000256" key="1">
    <source>
        <dbReference type="SAM" id="MobiDB-lite"/>
    </source>
</evidence>
<dbReference type="OMA" id="GEHYYLM"/>
<dbReference type="EMBL" id="LJIJ01000025">
    <property type="protein sequence ID" value="ODN05307.1"/>
    <property type="molecule type" value="Genomic_DNA"/>
</dbReference>
<feature type="non-terminal residue" evidence="2">
    <location>
        <position position="137"/>
    </location>
</feature>
<comment type="caution">
    <text evidence="2">The sequence shown here is derived from an EMBL/GenBank/DDBJ whole genome shotgun (WGS) entry which is preliminary data.</text>
</comment>
<reference evidence="2 3" key="1">
    <citation type="journal article" date="2016" name="Genome Biol. Evol.">
        <title>Gene Family Evolution Reflects Adaptation to Soil Environmental Stressors in the Genome of the Collembolan Orchesella cincta.</title>
        <authorList>
            <person name="Faddeeva-Vakhrusheva A."/>
            <person name="Derks M.F."/>
            <person name="Anvar S.Y."/>
            <person name="Agamennone V."/>
            <person name="Suring W."/>
            <person name="Smit S."/>
            <person name="van Straalen N.M."/>
            <person name="Roelofs D."/>
        </authorList>
    </citation>
    <scope>NUCLEOTIDE SEQUENCE [LARGE SCALE GENOMIC DNA]</scope>
    <source>
        <tissue evidence="2">Mixed pool</tissue>
    </source>
</reference>
<keyword evidence="3" id="KW-1185">Reference proteome</keyword>
<evidence type="ECO:0000313" key="3">
    <source>
        <dbReference type="Proteomes" id="UP000094527"/>
    </source>
</evidence>
<dbReference type="Proteomes" id="UP000094527">
    <property type="component" value="Unassembled WGS sequence"/>
</dbReference>
<dbReference type="AlphaFoldDB" id="A0A1D2NJ95"/>
<sequence>MSKIKMSQSSSDCSSTTGHVTPILPSSPVKEILSTCSFDSREAFRLVADQMLVKYSHVNDALKDLKTEVYDDDGQEECHFVRIVRIGPGIKNKDSTIPGVLVVAHKHRGHYLNELSQEYGEHYYLMLETDIMTYIDL</sequence>
<evidence type="ECO:0000313" key="2">
    <source>
        <dbReference type="EMBL" id="ODN05307.1"/>
    </source>
</evidence>
<gene>
    <name evidence="2" type="ORF">Ocin01_01386</name>
</gene>
<protein>
    <submittedName>
        <fullName evidence="2">Uncharacterized protein</fullName>
    </submittedName>
</protein>
<proteinExistence type="predicted"/>
<feature type="region of interest" description="Disordered" evidence="1">
    <location>
        <begin position="1"/>
        <end position="20"/>
    </location>
</feature>
<accession>A0A1D2NJ95</accession>